<evidence type="ECO:0000256" key="8">
    <source>
        <dbReference type="SAM" id="Coils"/>
    </source>
</evidence>
<keyword evidence="6" id="KW-0472">Membrane</keyword>
<evidence type="ECO:0000256" key="6">
    <source>
        <dbReference type="ARBA" id="ARBA00023136"/>
    </source>
</evidence>
<dbReference type="GO" id="GO:0009279">
    <property type="term" value="C:cell outer membrane"/>
    <property type="evidence" value="ECO:0007669"/>
    <property type="project" value="UniProtKB-SubCell"/>
</dbReference>
<dbReference type="EMBL" id="JAHHIF010000009">
    <property type="protein sequence ID" value="MBW4544571.1"/>
    <property type="molecule type" value="Genomic_DNA"/>
</dbReference>
<proteinExistence type="inferred from homology"/>
<keyword evidence="7" id="KW-0998">Cell outer membrane</keyword>
<evidence type="ECO:0000313" key="10">
    <source>
        <dbReference type="EMBL" id="MBW4544571.1"/>
    </source>
</evidence>
<feature type="coiled-coil region" evidence="8">
    <location>
        <begin position="245"/>
        <end position="275"/>
    </location>
</feature>
<organism evidence="10 11">
    <name type="scientific">Symplocastrum torsivum CPER-KK1</name>
    <dbReference type="NCBI Taxonomy" id="450513"/>
    <lineage>
        <taxon>Bacteria</taxon>
        <taxon>Bacillati</taxon>
        <taxon>Cyanobacteriota</taxon>
        <taxon>Cyanophyceae</taxon>
        <taxon>Oscillatoriophycideae</taxon>
        <taxon>Oscillatoriales</taxon>
        <taxon>Microcoleaceae</taxon>
        <taxon>Symplocastrum</taxon>
    </lineage>
</organism>
<dbReference type="InterPro" id="IPR003423">
    <property type="entry name" value="OMP_efflux"/>
</dbReference>
<evidence type="ECO:0000256" key="7">
    <source>
        <dbReference type="ARBA" id="ARBA00023237"/>
    </source>
</evidence>
<gene>
    <name evidence="10" type="ORF">KME25_09020</name>
</gene>
<feature type="region of interest" description="Disordered" evidence="9">
    <location>
        <begin position="26"/>
        <end position="157"/>
    </location>
</feature>
<evidence type="ECO:0000256" key="4">
    <source>
        <dbReference type="ARBA" id="ARBA00022452"/>
    </source>
</evidence>
<dbReference type="GO" id="GO:1990281">
    <property type="term" value="C:efflux pump complex"/>
    <property type="evidence" value="ECO:0007669"/>
    <property type="project" value="TreeGrafter"/>
</dbReference>
<dbReference type="Pfam" id="PF02321">
    <property type="entry name" value="OEP"/>
    <property type="match status" value="2"/>
</dbReference>
<evidence type="ECO:0000256" key="2">
    <source>
        <dbReference type="ARBA" id="ARBA00007613"/>
    </source>
</evidence>
<dbReference type="InterPro" id="IPR051906">
    <property type="entry name" value="TolC-like"/>
</dbReference>
<keyword evidence="5" id="KW-0812">Transmembrane</keyword>
<comment type="similarity">
    <text evidence="2">Belongs to the outer membrane factor (OMF) (TC 1.B.17) family.</text>
</comment>
<evidence type="ECO:0000256" key="9">
    <source>
        <dbReference type="SAM" id="MobiDB-lite"/>
    </source>
</evidence>
<sequence>MPSVRHFVALGVGAAIALSYIEPGTSKDIPLISEPQSHRAQSQDAKPEVEFSQDSQEADRREAEEDDELNPSVVISDDEVPTEADTQESNLVPNHSLTDSDESGTSAEAKEAEEESVSVNELQIPEWVGDEKEKFDSVSQASATLTEQVGRDRVSEAEPLRSALLQADRLEENTANNPDVAETSQDIVAPTIVQSPASDIAQSPPGNQGSAPEFLNPSANPLLFPTEAEEVQVQTTQPITLQQALELAQRNNRDLAEARLTLERSQAQLQEALAAEYPTASFSADFTRSDSASRELGIDEAQANNPLSQDIDDDTTSTSFNGTVELSYDLLTAGRRSANIRASREQVRFQQLDVERIFQQLRLDTSRSYYDLQEADAQVEISQAAVTDAARSLRDAQLLEQAGLGTRFDVLQAQVQLANENQGLIRAVSQQRIRRRQLTQLLSLAQPVEVSAADPIEVAGDWELSLEQSIILALKNRAELEQQLANRNISQQQRRAALAAIRPQASLFASYNILGVLDDDLGPADGLTLGARLQWNFFDAGAARARARAEETDIAIAENRFADLRNQVRLEVEQAFFELSANEENIQTASFALEQAQESLRLARLRFQAGVGTQAEVITQQTELTRARVNRLNAILDYNRALAALQRAISNLPDSNLFDLP</sequence>
<dbReference type="AlphaFoldDB" id="A0A951PJS3"/>
<feature type="compositionally biased region" description="Polar residues" evidence="9">
    <location>
        <begin position="34"/>
        <end position="44"/>
    </location>
</feature>
<protein>
    <submittedName>
        <fullName evidence="10">TolC family protein</fullName>
    </submittedName>
</protein>
<evidence type="ECO:0000256" key="1">
    <source>
        <dbReference type="ARBA" id="ARBA00004442"/>
    </source>
</evidence>
<feature type="compositionally biased region" description="Polar residues" evidence="9">
    <location>
        <begin position="87"/>
        <end position="97"/>
    </location>
</feature>
<dbReference type="SUPFAM" id="SSF56954">
    <property type="entry name" value="Outer membrane efflux proteins (OEP)"/>
    <property type="match status" value="1"/>
</dbReference>
<comment type="subcellular location">
    <subcellularLocation>
        <location evidence="1">Cell outer membrane</location>
    </subcellularLocation>
</comment>
<evidence type="ECO:0000313" key="11">
    <source>
        <dbReference type="Proteomes" id="UP000753908"/>
    </source>
</evidence>
<feature type="compositionally biased region" description="Acidic residues" evidence="9">
    <location>
        <begin position="76"/>
        <end position="86"/>
    </location>
</feature>
<keyword evidence="3" id="KW-0813">Transport</keyword>
<comment type="caution">
    <text evidence="10">The sequence shown here is derived from an EMBL/GenBank/DDBJ whole genome shotgun (WGS) entry which is preliminary data.</text>
</comment>
<reference evidence="10" key="2">
    <citation type="journal article" date="2022" name="Microbiol. Resour. Announc.">
        <title>Metagenome Sequencing to Explore Phylogenomics of Terrestrial Cyanobacteria.</title>
        <authorList>
            <person name="Ward R.D."/>
            <person name="Stajich J.E."/>
            <person name="Johansen J.R."/>
            <person name="Huntemann M."/>
            <person name="Clum A."/>
            <person name="Foster B."/>
            <person name="Foster B."/>
            <person name="Roux S."/>
            <person name="Palaniappan K."/>
            <person name="Varghese N."/>
            <person name="Mukherjee S."/>
            <person name="Reddy T.B.K."/>
            <person name="Daum C."/>
            <person name="Copeland A."/>
            <person name="Chen I.A."/>
            <person name="Ivanova N.N."/>
            <person name="Kyrpides N.C."/>
            <person name="Shapiro N."/>
            <person name="Eloe-Fadrosh E.A."/>
            <person name="Pietrasiak N."/>
        </authorList>
    </citation>
    <scope>NUCLEOTIDE SEQUENCE</scope>
    <source>
        <strain evidence="10">CPER-KK1</strain>
    </source>
</reference>
<dbReference type="PANTHER" id="PTHR30026">
    <property type="entry name" value="OUTER MEMBRANE PROTEIN TOLC"/>
    <property type="match status" value="1"/>
</dbReference>
<feature type="coiled-coil region" evidence="8">
    <location>
        <begin position="547"/>
        <end position="574"/>
    </location>
</feature>
<reference evidence="10" key="1">
    <citation type="submission" date="2021-05" db="EMBL/GenBank/DDBJ databases">
        <authorList>
            <person name="Pietrasiak N."/>
            <person name="Ward R."/>
            <person name="Stajich J.E."/>
            <person name="Kurbessoian T."/>
        </authorList>
    </citation>
    <scope>NUCLEOTIDE SEQUENCE</scope>
    <source>
        <strain evidence="10">CPER-KK1</strain>
    </source>
</reference>
<feature type="compositionally biased region" description="Polar residues" evidence="9">
    <location>
        <begin position="137"/>
        <end position="147"/>
    </location>
</feature>
<dbReference type="GO" id="GO:0015562">
    <property type="term" value="F:efflux transmembrane transporter activity"/>
    <property type="evidence" value="ECO:0007669"/>
    <property type="project" value="InterPro"/>
</dbReference>
<keyword evidence="4" id="KW-1134">Transmembrane beta strand</keyword>
<dbReference type="PANTHER" id="PTHR30026:SF21">
    <property type="entry name" value="SLR1270 PROTEIN"/>
    <property type="match status" value="1"/>
</dbReference>
<evidence type="ECO:0000256" key="3">
    <source>
        <dbReference type="ARBA" id="ARBA00022448"/>
    </source>
</evidence>
<name>A0A951PJS3_9CYAN</name>
<evidence type="ECO:0000256" key="5">
    <source>
        <dbReference type="ARBA" id="ARBA00022692"/>
    </source>
</evidence>
<keyword evidence="8" id="KW-0175">Coiled coil</keyword>
<accession>A0A951PJS3</accession>
<dbReference type="Proteomes" id="UP000753908">
    <property type="component" value="Unassembled WGS sequence"/>
</dbReference>
<dbReference type="Gene3D" id="1.20.1600.10">
    <property type="entry name" value="Outer membrane efflux proteins (OEP)"/>
    <property type="match status" value="1"/>
</dbReference>
<dbReference type="GO" id="GO:0015288">
    <property type="term" value="F:porin activity"/>
    <property type="evidence" value="ECO:0007669"/>
    <property type="project" value="TreeGrafter"/>
</dbReference>